<comment type="caution">
    <text evidence="1">The sequence shown here is derived from an EMBL/GenBank/DDBJ whole genome shotgun (WGS) entry which is preliminary data.</text>
</comment>
<evidence type="ECO:0000313" key="2">
    <source>
        <dbReference type="Proteomes" id="UP000030104"/>
    </source>
</evidence>
<dbReference type="AlphaFoldDB" id="A0A0A2LG93"/>
<dbReference type="OrthoDB" id="4332410at2759"/>
<dbReference type="Proteomes" id="UP000030104">
    <property type="component" value="Unassembled WGS sequence"/>
</dbReference>
<reference evidence="1 2" key="1">
    <citation type="journal article" date="2015" name="Mol. Plant Microbe Interact.">
        <title>Genome, transcriptome, and functional analyses of Penicillium expansum provide new insights into secondary metabolism and pathogenicity.</title>
        <authorList>
            <person name="Ballester A.R."/>
            <person name="Marcet-Houben M."/>
            <person name="Levin E."/>
            <person name="Sela N."/>
            <person name="Selma-Lazaro C."/>
            <person name="Carmona L."/>
            <person name="Wisniewski M."/>
            <person name="Droby S."/>
            <person name="Gonzalez-Candelas L."/>
            <person name="Gabaldon T."/>
        </authorList>
    </citation>
    <scope>NUCLEOTIDE SEQUENCE [LARGE SCALE GENOMIC DNA]</scope>
    <source>
        <strain evidence="1 2">PHI-1</strain>
    </source>
</reference>
<organism evidence="1 2">
    <name type="scientific">Penicillium italicum</name>
    <name type="common">Blue mold</name>
    <dbReference type="NCBI Taxonomy" id="40296"/>
    <lineage>
        <taxon>Eukaryota</taxon>
        <taxon>Fungi</taxon>
        <taxon>Dikarya</taxon>
        <taxon>Ascomycota</taxon>
        <taxon>Pezizomycotina</taxon>
        <taxon>Eurotiomycetes</taxon>
        <taxon>Eurotiomycetidae</taxon>
        <taxon>Eurotiales</taxon>
        <taxon>Aspergillaceae</taxon>
        <taxon>Penicillium</taxon>
    </lineage>
</organism>
<dbReference type="EMBL" id="JQGA01000451">
    <property type="protein sequence ID" value="KGO75630.1"/>
    <property type="molecule type" value="Genomic_DNA"/>
</dbReference>
<dbReference type="HOGENOM" id="CLU_1563394_0_0_1"/>
<name>A0A0A2LG93_PENIT</name>
<proteinExistence type="predicted"/>
<protein>
    <submittedName>
        <fullName evidence="1">Uncharacterized protein</fullName>
    </submittedName>
</protein>
<accession>A0A0A2LG93</accession>
<keyword evidence="2" id="KW-1185">Reference proteome</keyword>
<dbReference type="PhylomeDB" id="A0A0A2LG93"/>
<sequence length="171" mass="19466">MILRNHQSQSLRASSTPNFVSRLEYPGAFPFHERCWQLMTRILDVDVIKRNLDLFLRAIFKPDYLMFLGTGSHSIIVSPEVRALLGLSSPFATKASILEPPFHPTTQTSCATNYGDPYPITRDVLSTDPLNESYIEDVIAKYTAKYTKQREKGFTSTSQPLIPTYEMSRRS</sequence>
<gene>
    <name evidence="1" type="ORF">PITC_055080</name>
</gene>
<evidence type="ECO:0000313" key="1">
    <source>
        <dbReference type="EMBL" id="KGO75630.1"/>
    </source>
</evidence>